<evidence type="ECO:0000256" key="1">
    <source>
        <dbReference type="ARBA" id="ARBA00038101"/>
    </source>
</evidence>
<dbReference type="Pfam" id="PF08238">
    <property type="entry name" value="Sel1"/>
    <property type="match status" value="16"/>
</dbReference>
<dbReference type="Proteomes" id="UP001470230">
    <property type="component" value="Unassembled WGS sequence"/>
</dbReference>
<reference evidence="2 4" key="1">
    <citation type="submission" date="2024-04" db="EMBL/GenBank/DDBJ databases">
        <title>Tritrichomonas musculus Genome.</title>
        <authorList>
            <person name="Alves-Ferreira E."/>
            <person name="Grigg M."/>
            <person name="Lorenzi H."/>
            <person name="Galac M."/>
        </authorList>
    </citation>
    <scope>NUCLEOTIDE SEQUENCE [LARGE SCALE GENOMIC DNA]</scope>
    <source>
        <strain evidence="2 4">EAF2021</strain>
    </source>
</reference>
<dbReference type="EMBL" id="JAPFFF010000203">
    <property type="protein sequence ID" value="KAK8835248.1"/>
    <property type="molecule type" value="Genomic_DNA"/>
</dbReference>
<proteinExistence type="inferred from homology"/>
<dbReference type="PANTHER" id="PTHR11102:SF160">
    <property type="entry name" value="ERAD-ASSOCIATED E3 UBIQUITIN-PROTEIN LIGASE COMPONENT HRD3"/>
    <property type="match status" value="1"/>
</dbReference>
<keyword evidence="4" id="KW-1185">Reference proteome</keyword>
<evidence type="ECO:0008006" key="5">
    <source>
        <dbReference type="Google" id="ProtNLM"/>
    </source>
</evidence>
<gene>
    <name evidence="2" type="ORF">M9Y10_017033</name>
    <name evidence="3" type="ORF">M9Y10_039808</name>
</gene>
<evidence type="ECO:0000313" key="4">
    <source>
        <dbReference type="Proteomes" id="UP001470230"/>
    </source>
</evidence>
<organism evidence="2 4">
    <name type="scientific">Tritrichomonas musculus</name>
    <dbReference type="NCBI Taxonomy" id="1915356"/>
    <lineage>
        <taxon>Eukaryota</taxon>
        <taxon>Metamonada</taxon>
        <taxon>Parabasalia</taxon>
        <taxon>Tritrichomonadida</taxon>
        <taxon>Tritrichomonadidae</taxon>
        <taxon>Tritrichomonas</taxon>
    </lineage>
</organism>
<name>A0ABR2GNR9_9EUKA</name>
<dbReference type="InterPro" id="IPR011990">
    <property type="entry name" value="TPR-like_helical_dom_sf"/>
</dbReference>
<dbReference type="PANTHER" id="PTHR11102">
    <property type="entry name" value="SEL-1-LIKE PROTEIN"/>
    <property type="match status" value="1"/>
</dbReference>
<dbReference type="EMBL" id="JAPFFF010000067">
    <property type="protein sequence ID" value="KAK8836177.1"/>
    <property type="molecule type" value="Genomic_DNA"/>
</dbReference>
<dbReference type="InterPro" id="IPR050767">
    <property type="entry name" value="Sel1_AlgK"/>
</dbReference>
<dbReference type="Gene3D" id="1.25.40.10">
    <property type="entry name" value="Tetratricopeptide repeat domain"/>
    <property type="match status" value="4"/>
</dbReference>
<dbReference type="SUPFAM" id="SSF81901">
    <property type="entry name" value="HCP-like"/>
    <property type="match status" value="5"/>
</dbReference>
<sequence length="841" mass="93436">MWKKRKDKSSKKKAKNSFIYPSDEYELLDKDCQTLVEKAEKDSTKQFEIGQCLVEGTQNFPRNTEIAVKYLQSSVDGGCVEAAIYYCRMLIKGDIIEQNLPEAEKILKSYHHLKNMTVVTLFAKICKKQKKYDQSFALLSKCSEKGCSEAMYELGKQIYKGQGCEKDDNEAKKLFENAKNNGIEKSDKYLNLLDQKSADNPELTATLNEGEAESLNEQGIKLRDGIGVEVDKEEAARLFKQASDDGNAQASFNYAQMHDTGDGLPVDHEEAAKYYKIAADQGNKAGMLHIGKMLRSGTGVPPDKEEAARYMKMAADEGVVEAMFEYGSMLSDGEGVSADKVESARYFKMAADEGHVESMCKYGSLLTLGEDVPANGEEASRYFKMAADQGSVDGAIAYCRMLIKGDVIEQNLPEAEKILKSYHHLKNMTVVTLFAKICKKQKKYDQSFALLSKCSEKGCGEAMYELGKQIYKGQGCERDDNEAKKLFENANINGIEKSDKYLNLLSTEITAASNEEDAESLNKQGIKLRDGDGVEVDNEEAKRYFKMAAEKGNVQAIYNYGMMLSKEHRNEEAATYVKMAADEGEASALNSYGVMLDAGEGVPFDKEESARYIKMAADQNLPKAMYNYALILDNGDGIPENKEEAAKYYKMAADNGDIDAMYNYAMMLEDGEGVPVDIDEARKYYKMAADKGSVKGMFNLALLLFNKNEIKQSAHYYKLAAENGDADAMNNFAVMLENGYGVSVDMKKAAVYYKMAAEMGQSESMNNFGLMLQSGVGVAVDKNEAARYFKMSAEKGCVEAMFNYGRMLDTGDGIPADKKEAERYIKMAADQGCPDADKYFE</sequence>
<accession>A0ABR2GNR9</accession>
<dbReference type="InterPro" id="IPR006597">
    <property type="entry name" value="Sel1-like"/>
</dbReference>
<comment type="caution">
    <text evidence="2">The sequence shown here is derived from an EMBL/GenBank/DDBJ whole genome shotgun (WGS) entry which is preliminary data.</text>
</comment>
<evidence type="ECO:0000313" key="3">
    <source>
        <dbReference type="EMBL" id="KAK8836177.1"/>
    </source>
</evidence>
<dbReference type="SMART" id="SM00671">
    <property type="entry name" value="SEL1"/>
    <property type="match status" value="17"/>
</dbReference>
<protein>
    <recommendedName>
        <fullName evidence="5">Sel1 repeat protein</fullName>
    </recommendedName>
</protein>
<evidence type="ECO:0000313" key="2">
    <source>
        <dbReference type="EMBL" id="KAK8835248.1"/>
    </source>
</evidence>
<comment type="similarity">
    <text evidence="1">Belongs to the sel-1 family.</text>
</comment>